<feature type="compositionally biased region" description="Basic residues" evidence="1">
    <location>
        <begin position="109"/>
        <end position="128"/>
    </location>
</feature>
<dbReference type="EMBL" id="RBNI01011804">
    <property type="protein sequence ID" value="RUP43073.1"/>
    <property type="molecule type" value="Genomic_DNA"/>
</dbReference>
<comment type="caution">
    <text evidence="2">The sequence shown here is derived from an EMBL/GenBank/DDBJ whole genome shotgun (WGS) entry which is preliminary data.</text>
</comment>
<evidence type="ECO:0000313" key="2">
    <source>
        <dbReference type="EMBL" id="RUP43073.1"/>
    </source>
</evidence>
<accession>A0A433CWW7</accession>
<feature type="compositionally biased region" description="Low complexity" evidence="1">
    <location>
        <begin position="214"/>
        <end position="227"/>
    </location>
</feature>
<protein>
    <submittedName>
        <fullName evidence="2">Uncharacterized protein</fullName>
    </submittedName>
</protein>
<evidence type="ECO:0000256" key="1">
    <source>
        <dbReference type="SAM" id="MobiDB-lite"/>
    </source>
</evidence>
<name>A0A433CWW7_9FUNG</name>
<organism evidence="2 3">
    <name type="scientific">Jimgerdemannia flammicorona</name>
    <dbReference type="NCBI Taxonomy" id="994334"/>
    <lineage>
        <taxon>Eukaryota</taxon>
        <taxon>Fungi</taxon>
        <taxon>Fungi incertae sedis</taxon>
        <taxon>Mucoromycota</taxon>
        <taxon>Mucoromycotina</taxon>
        <taxon>Endogonomycetes</taxon>
        <taxon>Endogonales</taxon>
        <taxon>Endogonaceae</taxon>
        <taxon>Jimgerdemannia</taxon>
    </lineage>
</organism>
<dbReference type="OrthoDB" id="5135119at2759"/>
<dbReference type="AlphaFoldDB" id="A0A433CWW7"/>
<feature type="compositionally biased region" description="Basic and acidic residues" evidence="1">
    <location>
        <begin position="75"/>
        <end position="86"/>
    </location>
</feature>
<feature type="region of interest" description="Disordered" evidence="1">
    <location>
        <begin position="37"/>
        <end position="147"/>
    </location>
</feature>
<feature type="region of interest" description="Disordered" evidence="1">
    <location>
        <begin position="214"/>
        <end position="240"/>
    </location>
</feature>
<reference evidence="2 3" key="1">
    <citation type="journal article" date="2018" name="New Phytol.">
        <title>Phylogenomics of Endogonaceae and evolution of mycorrhizas within Mucoromycota.</title>
        <authorList>
            <person name="Chang Y."/>
            <person name="Desiro A."/>
            <person name="Na H."/>
            <person name="Sandor L."/>
            <person name="Lipzen A."/>
            <person name="Clum A."/>
            <person name="Barry K."/>
            <person name="Grigoriev I.V."/>
            <person name="Martin F.M."/>
            <person name="Stajich J.E."/>
            <person name="Smith M.E."/>
            <person name="Bonito G."/>
            <person name="Spatafora J.W."/>
        </authorList>
    </citation>
    <scope>NUCLEOTIDE SEQUENCE [LARGE SCALE GENOMIC DNA]</scope>
    <source>
        <strain evidence="2 3">GMNB39</strain>
    </source>
</reference>
<evidence type="ECO:0000313" key="3">
    <source>
        <dbReference type="Proteomes" id="UP000268093"/>
    </source>
</evidence>
<dbReference type="Proteomes" id="UP000268093">
    <property type="component" value="Unassembled WGS sequence"/>
</dbReference>
<gene>
    <name evidence="2" type="ORF">BC936DRAFT_137668</name>
</gene>
<keyword evidence="3" id="KW-1185">Reference proteome</keyword>
<proteinExistence type="predicted"/>
<sequence>MPGAIFTQPLNSLTIPPALNLLRLRRRPRGALLARVRQESGGAAAASRTPRTTHRVQRCDNGTNGRGASHGWVRVKGDPEGAERRTGGRVSDTVELGGDEGGCESSRKTQPRLRRLHPHQPLRPRRTRPGLPAIRTGTCDGAGGREGGRDTQPCIPYHIAKNTFNFTFPEFKMPNIKSKGTIPKRVIRLPKPPLVSELAPSSTSAMLKIQPITTSTKAKSKTDTLSSDPQAATPKYEISRPNGDGLTISIHLSELVGPLSIRLVSDGRRRAAAAHLLRTWQILSGCGATGGD</sequence>